<name>A0A080LRL1_9PROT</name>
<sequence>MTTTKDKYMAGFEDYDRGTQEIELEIERKGIVLGIDWSDEVQVRTLAREALDHMKEDVKLAASSHVDRQLMARVDLFGLAALMLKTMAESADQGIESHGGSAWKAFAKALWAEAALRKQQ</sequence>
<dbReference type="EMBL" id="JDVG02000634">
    <property type="protein sequence ID" value="KFB70871.1"/>
    <property type="molecule type" value="Genomic_DNA"/>
</dbReference>
<organism evidence="1 2">
    <name type="scientific">Candidatus Accumulibacter phosphatis</name>
    <dbReference type="NCBI Taxonomy" id="327160"/>
    <lineage>
        <taxon>Bacteria</taxon>
        <taxon>Pseudomonadati</taxon>
        <taxon>Pseudomonadota</taxon>
        <taxon>Betaproteobacteria</taxon>
        <taxon>Candidatus Accumulibacter</taxon>
    </lineage>
</organism>
<evidence type="ECO:0000313" key="2">
    <source>
        <dbReference type="Proteomes" id="UP000020077"/>
    </source>
</evidence>
<protein>
    <submittedName>
        <fullName evidence="1">Uncharacterized protein</fullName>
    </submittedName>
</protein>
<proteinExistence type="predicted"/>
<dbReference type="AlphaFoldDB" id="A0A080LRL1"/>
<gene>
    <name evidence="1" type="ORF">AW09_004021</name>
</gene>
<evidence type="ECO:0000313" key="1">
    <source>
        <dbReference type="EMBL" id="KFB70871.1"/>
    </source>
</evidence>
<accession>A0A080LRL1</accession>
<reference evidence="1 2" key="1">
    <citation type="submission" date="2014-02" db="EMBL/GenBank/DDBJ databases">
        <title>Expanding our view of genomic diversity in Candidatus Accumulibacter clades.</title>
        <authorList>
            <person name="Skennerton C.T."/>
            <person name="Barr J.J."/>
            <person name="Slater F.R."/>
            <person name="Bond P.L."/>
            <person name="Tyson G.W."/>
        </authorList>
    </citation>
    <scope>NUCLEOTIDE SEQUENCE [LARGE SCALE GENOMIC DNA]</scope>
    <source>
        <strain evidence="2">BA-91</strain>
    </source>
</reference>
<comment type="caution">
    <text evidence="1">The sequence shown here is derived from an EMBL/GenBank/DDBJ whole genome shotgun (WGS) entry which is preliminary data.</text>
</comment>
<dbReference type="Proteomes" id="UP000020077">
    <property type="component" value="Unassembled WGS sequence"/>
</dbReference>